<dbReference type="EMBL" id="AHHD01000419">
    <property type="protein sequence ID" value="EKG13015.1"/>
    <property type="molecule type" value="Genomic_DNA"/>
</dbReference>
<dbReference type="PANTHER" id="PTHR38044:SF1">
    <property type="entry name" value="BOUQUET FORMATION PROTEIN 4"/>
    <property type="match status" value="1"/>
</dbReference>
<dbReference type="Proteomes" id="UP000007129">
    <property type="component" value="Unassembled WGS sequence"/>
</dbReference>
<dbReference type="STRING" id="1126212.K2S822"/>
<dbReference type="PANTHER" id="PTHR38044">
    <property type="entry name" value="BOUQUET FORMATION PROTEIN 4"/>
    <property type="match status" value="1"/>
</dbReference>
<dbReference type="OrthoDB" id="5346159at2759"/>
<proteinExistence type="predicted"/>
<gene>
    <name evidence="2" type="ORF">MPH_09835</name>
</gene>
<reference evidence="2 3" key="1">
    <citation type="journal article" date="2012" name="BMC Genomics">
        <title>Tools to kill: Genome of one of the most destructive plant pathogenic fungi Macrophomina phaseolina.</title>
        <authorList>
            <person name="Islam M.S."/>
            <person name="Haque M.S."/>
            <person name="Islam M.M."/>
            <person name="Emdad E.M."/>
            <person name="Halim A."/>
            <person name="Hossen Q.M.M."/>
            <person name="Hossain M.Z."/>
            <person name="Ahmed B."/>
            <person name="Rahim S."/>
            <person name="Rahman M.S."/>
            <person name="Alam M.M."/>
            <person name="Hou S."/>
            <person name="Wan X."/>
            <person name="Saito J.A."/>
            <person name="Alam M."/>
        </authorList>
    </citation>
    <scope>NUCLEOTIDE SEQUENCE [LARGE SCALE GENOMIC DNA]</scope>
    <source>
        <strain evidence="2 3">MS6</strain>
    </source>
</reference>
<dbReference type="InParanoid" id="K2S822"/>
<dbReference type="GO" id="GO:0070197">
    <property type="term" value="P:meiotic attachment of telomere to nuclear envelope"/>
    <property type="evidence" value="ECO:0007669"/>
    <property type="project" value="InterPro"/>
</dbReference>
<accession>K2S822</accession>
<dbReference type="GO" id="GO:0044820">
    <property type="term" value="P:mitotic telomere tethering at nuclear periphery"/>
    <property type="evidence" value="ECO:0007669"/>
    <property type="project" value="TreeGrafter"/>
</dbReference>
<dbReference type="AlphaFoldDB" id="K2S822"/>
<protein>
    <submittedName>
        <fullName evidence="2">Uncharacterized protein</fullName>
    </submittedName>
</protein>
<sequence length="95" mass="10696">MPLPESPEEMIANARKMVEEANKAEGSRTSSKRKADELAREDEDDDENAMEVQPVKKTKVLEEELRKERVRSKAFMGLSATLAIGAMIPFFQSLL</sequence>
<feature type="region of interest" description="Disordered" evidence="1">
    <location>
        <begin position="18"/>
        <end position="55"/>
    </location>
</feature>
<feature type="compositionally biased region" description="Acidic residues" evidence="1">
    <location>
        <begin position="39"/>
        <end position="49"/>
    </location>
</feature>
<organism evidence="2 3">
    <name type="scientific">Macrophomina phaseolina (strain MS6)</name>
    <name type="common">Charcoal rot fungus</name>
    <dbReference type="NCBI Taxonomy" id="1126212"/>
    <lineage>
        <taxon>Eukaryota</taxon>
        <taxon>Fungi</taxon>
        <taxon>Dikarya</taxon>
        <taxon>Ascomycota</taxon>
        <taxon>Pezizomycotina</taxon>
        <taxon>Dothideomycetes</taxon>
        <taxon>Dothideomycetes incertae sedis</taxon>
        <taxon>Botryosphaeriales</taxon>
        <taxon>Botryosphaeriaceae</taxon>
        <taxon>Macrophomina</taxon>
    </lineage>
</organism>
<dbReference type="InterPro" id="IPR037548">
    <property type="entry name" value="Bqt4"/>
</dbReference>
<evidence type="ECO:0000313" key="2">
    <source>
        <dbReference type="EMBL" id="EKG13015.1"/>
    </source>
</evidence>
<comment type="caution">
    <text evidence="2">The sequence shown here is derived from an EMBL/GenBank/DDBJ whole genome shotgun (WGS) entry which is preliminary data.</text>
</comment>
<name>K2S822_MACPH</name>
<evidence type="ECO:0000256" key="1">
    <source>
        <dbReference type="SAM" id="MobiDB-lite"/>
    </source>
</evidence>
<dbReference type="VEuPathDB" id="FungiDB:MPH_09835"/>
<dbReference type="HOGENOM" id="CLU_2373181_0_0_1"/>
<dbReference type="GO" id="GO:1990862">
    <property type="term" value="C:nuclear membrane complex Bqt3-Bqt4"/>
    <property type="evidence" value="ECO:0007669"/>
    <property type="project" value="InterPro"/>
</dbReference>
<evidence type="ECO:0000313" key="3">
    <source>
        <dbReference type="Proteomes" id="UP000007129"/>
    </source>
</evidence>